<feature type="non-terminal residue" evidence="3">
    <location>
        <position position="1"/>
    </location>
</feature>
<reference evidence="3 4" key="1">
    <citation type="journal article" date="2018" name="G3 (Bethesda)">
        <title>Phylogenetic and Phylogenomic Definition of Rhizopus Species.</title>
        <authorList>
            <person name="Gryganskyi A.P."/>
            <person name="Golan J."/>
            <person name="Dolatabadi S."/>
            <person name="Mondo S."/>
            <person name="Robb S."/>
            <person name="Idnurm A."/>
            <person name="Muszewska A."/>
            <person name="Steczkiewicz K."/>
            <person name="Masonjones S."/>
            <person name="Liao H.L."/>
            <person name="Gajdeczka M.T."/>
            <person name="Anike F."/>
            <person name="Vuek A."/>
            <person name="Anishchenko I.M."/>
            <person name="Voigt K."/>
            <person name="de Hoog G.S."/>
            <person name="Smith M.E."/>
            <person name="Heitman J."/>
            <person name="Vilgalys R."/>
            <person name="Stajich J.E."/>
        </authorList>
    </citation>
    <scope>NUCLEOTIDE SEQUENCE [LARGE SCALE GENOMIC DNA]</scope>
    <source>
        <strain evidence="3 4">LSU 92-RS-03</strain>
    </source>
</reference>
<protein>
    <recommendedName>
        <fullName evidence="2">GLTSCR protein conserved domain-containing protein</fullName>
    </recommendedName>
</protein>
<comment type="caution">
    <text evidence="3">The sequence shown here is derived from an EMBL/GenBank/DDBJ whole genome shotgun (WGS) entry which is preliminary data.</text>
</comment>
<feature type="compositionally biased region" description="Basic residues" evidence="1">
    <location>
        <begin position="131"/>
        <end position="144"/>
    </location>
</feature>
<dbReference type="Pfam" id="PF15249">
    <property type="entry name" value="GLTSCR1"/>
    <property type="match status" value="1"/>
</dbReference>
<dbReference type="AlphaFoldDB" id="A0A367JUT1"/>
<accession>A0A367JUT1</accession>
<feature type="region of interest" description="Disordered" evidence="1">
    <location>
        <begin position="116"/>
        <end position="159"/>
    </location>
</feature>
<dbReference type="InterPro" id="IPR015671">
    <property type="entry name" value="GSCR1_dom"/>
</dbReference>
<keyword evidence="4" id="KW-1185">Reference proteome</keyword>
<evidence type="ECO:0000256" key="1">
    <source>
        <dbReference type="SAM" id="MobiDB-lite"/>
    </source>
</evidence>
<name>A0A367JUT1_RHIST</name>
<proteinExistence type="predicted"/>
<evidence type="ECO:0000259" key="2">
    <source>
        <dbReference type="Pfam" id="PF15249"/>
    </source>
</evidence>
<organism evidence="3 4">
    <name type="scientific">Rhizopus stolonifer</name>
    <name type="common">Rhizopus nigricans</name>
    <dbReference type="NCBI Taxonomy" id="4846"/>
    <lineage>
        <taxon>Eukaryota</taxon>
        <taxon>Fungi</taxon>
        <taxon>Fungi incertae sedis</taxon>
        <taxon>Mucoromycota</taxon>
        <taxon>Mucoromycotina</taxon>
        <taxon>Mucoromycetes</taxon>
        <taxon>Mucorales</taxon>
        <taxon>Mucorineae</taxon>
        <taxon>Rhizopodaceae</taxon>
        <taxon>Rhizopus</taxon>
    </lineage>
</organism>
<dbReference type="EMBL" id="PJQM01002662">
    <property type="protein sequence ID" value="RCH93667.1"/>
    <property type="molecule type" value="Genomic_DNA"/>
</dbReference>
<feature type="domain" description="GLTSCR protein conserved" evidence="2">
    <location>
        <begin position="185"/>
        <end position="284"/>
    </location>
</feature>
<gene>
    <name evidence="3" type="ORF">CU098_002382</name>
</gene>
<evidence type="ECO:0000313" key="3">
    <source>
        <dbReference type="EMBL" id="RCH93667.1"/>
    </source>
</evidence>
<sequence length="323" mass="37136">SAINSPTSSTCSVQNEEQIITELTLAGVKVLMVRKKDQIVYKLPDNVQISSISEEQRKRLMDEIQSLHAATMMAAQHVTPENKPIAPKQLSLSTPPQPTAAEADAIKETARKLREELEQQQQRYQDDKSPRKYNKTGKYSKKRLPQQQNTKEKYLPDSILSKRLPEEELQHREIKKRFLETLSKDHLAVTHPDKSPFRSVEDAVSRLLPYHIYHYPKADLDANKVSVELQDTAILDIFKCQSELFDKHRQLTEKLEKTDDTLSVKILIGRQIMADQRQKMAEEQARVSAEQAAFRKEQQRIQNERAQLSAFVGQQGFDTLGMF</sequence>
<evidence type="ECO:0000313" key="4">
    <source>
        <dbReference type="Proteomes" id="UP000253551"/>
    </source>
</evidence>
<dbReference type="STRING" id="4846.A0A367JUT1"/>
<dbReference type="OrthoDB" id="2556847at2759"/>
<dbReference type="Proteomes" id="UP000253551">
    <property type="component" value="Unassembled WGS sequence"/>
</dbReference>